<reference evidence="21 23" key="2">
    <citation type="submission" date="2018-10" db="EMBL/GenBank/DDBJ databases">
        <title>Whole Genome of Vibrio owensii strain 170502, isolated from Acute Hepatopancreatic Necrosis Disease (AHPND) shrimp.</title>
        <authorList>
            <person name="Yan M."/>
            <person name="Wang X."/>
            <person name="Wang Y."/>
        </authorList>
    </citation>
    <scope>NUCLEOTIDE SEQUENCE [LARGE SCALE GENOMIC DNA]</scope>
    <source>
        <strain evidence="21 23">1700302</strain>
    </source>
</reference>
<evidence type="ECO:0000256" key="14">
    <source>
        <dbReference type="ARBA" id="ARBA00023137"/>
    </source>
</evidence>
<keyword evidence="9" id="KW-0547">Nucleotide-binding</keyword>
<dbReference type="Pfam" id="PF02706">
    <property type="entry name" value="Wzz"/>
    <property type="match status" value="1"/>
</dbReference>
<dbReference type="RefSeq" id="WP_054824498.1">
    <property type="nucleotide sequence ID" value="NZ_CP033138.1"/>
</dbReference>
<feature type="domain" description="AAA" evidence="19">
    <location>
        <begin position="553"/>
        <end position="668"/>
    </location>
</feature>
<evidence type="ECO:0000256" key="13">
    <source>
        <dbReference type="ARBA" id="ARBA00023136"/>
    </source>
</evidence>
<dbReference type="SUPFAM" id="SSF52540">
    <property type="entry name" value="P-loop containing nucleoside triphosphate hydrolases"/>
    <property type="match status" value="1"/>
</dbReference>
<dbReference type="NCBIfam" id="TIGR01007">
    <property type="entry name" value="eps_fam"/>
    <property type="match status" value="1"/>
</dbReference>
<sequence>MQLLSSDKKTNTEEVIDIGKYFIMIKQSWLKLAMFTFAVTALTTLVVFSITPKYVATATLLIESEQKKAVSIEEVVGIDSNQKEYYLTQFEILKSNQIAERVIEDLKLDQYEEFNASLNTEPTLKQQATDWLKSLPMLAAYSQEKPKTEEEIQEAIRQSILEAFQERLTISPIRKTQLVKISFESEDPKMAARIANAVGEAYIRENLDARLGATTQASLWITNRLEELKQQLRQSETALTDFLAKEKLVDDSGIDAQSRAVINNLTERLTELTDRRIEIESSYETLKNAQRSNSQSFISIPLVSQHPQVLALKELQVEAQKEVSELAKTYGPVHEKMLTAKAKVRSIDSQLKVVVRDLVNGIDQERETVLKQEKLVAKELKDKKDEYQVITVKKRQYEALQREVKTNRDVYNLFLSRQKETSATSDYEAASARFTDYAMIPQKPAAPKKGLIIALSLVASLGFGVVMVFLLDALRNTVESVKNFEERFGLIPLGGVPKIKVKKDKGLDSSLFFDNNEQAFSESIRSIRTALQLANIKRQSKRVAVTSSLPSEGKTTTAINLGMAYAQMEKTLLIDADLRKPAVAERFGLKKYQQGLTNHLLMGTDIDNCLISDDISGLTILPAGMLTPNPQELLSSEKFAQLLETLESRFDRIIIDTPPTLPVADTMIISRLVGSVTMVVKANSTRIASVKATLSRFINNDIQIDGVIVNQVTNKAVKKEYGYGGYGSYGTYGDHQTAPFSKVQEA</sequence>
<evidence type="ECO:0000313" key="21">
    <source>
        <dbReference type="EMBL" id="AYO17493.1"/>
    </source>
</evidence>
<feature type="coiled-coil region" evidence="16">
    <location>
        <begin position="225"/>
        <end position="289"/>
    </location>
</feature>
<keyword evidence="12 17" id="KW-1133">Transmembrane helix</keyword>
<comment type="catalytic activity">
    <reaction evidence="15">
        <text>L-tyrosyl-[protein] + ATP = O-phospho-L-tyrosyl-[protein] + ADP + H(+)</text>
        <dbReference type="Rhea" id="RHEA:10596"/>
        <dbReference type="Rhea" id="RHEA-COMP:10136"/>
        <dbReference type="Rhea" id="RHEA-COMP:20101"/>
        <dbReference type="ChEBI" id="CHEBI:15378"/>
        <dbReference type="ChEBI" id="CHEBI:30616"/>
        <dbReference type="ChEBI" id="CHEBI:46858"/>
        <dbReference type="ChEBI" id="CHEBI:61978"/>
        <dbReference type="ChEBI" id="CHEBI:456216"/>
        <dbReference type="EC" id="2.7.10.2"/>
    </reaction>
</comment>
<feature type="domain" description="Polysaccharide chain length determinant N-terminal" evidence="18">
    <location>
        <begin position="16"/>
        <end position="106"/>
    </location>
</feature>
<dbReference type="GO" id="GO:0042802">
    <property type="term" value="F:identical protein binding"/>
    <property type="evidence" value="ECO:0007669"/>
    <property type="project" value="UniProtKB-ARBA"/>
</dbReference>
<evidence type="ECO:0000256" key="9">
    <source>
        <dbReference type="ARBA" id="ARBA00022741"/>
    </source>
</evidence>
<proteinExistence type="inferred from homology"/>
<evidence type="ECO:0000313" key="24">
    <source>
        <dbReference type="Proteomes" id="UP000390336"/>
    </source>
</evidence>
<dbReference type="EMBL" id="CP045860">
    <property type="protein sequence ID" value="QGH49635.1"/>
    <property type="molecule type" value="Genomic_DNA"/>
</dbReference>
<dbReference type="Proteomes" id="UP000272136">
    <property type="component" value="Chromosome 2"/>
</dbReference>
<protein>
    <recommendedName>
        <fullName evidence="4">non-specific protein-tyrosine kinase</fullName>
        <ecNumber evidence="4">2.7.10.2</ecNumber>
    </recommendedName>
</protein>
<evidence type="ECO:0000256" key="12">
    <source>
        <dbReference type="ARBA" id="ARBA00022989"/>
    </source>
</evidence>
<dbReference type="GO" id="GO:0005886">
    <property type="term" value="C:plasma membrane"/>
    <property type="evidence" value="ECO:0007669"/>
    <property type="project" value="UniProtKB-SubCell"/>
</dbReference>
<accession>A0AAP9GGF0</accession>
<keyword evidence="5" id="KW-1003">Cell membrane</keyword>
<evidence type="ECO:0000313" key="23">
    <source>
        <dbReference type="Proteomes" id="UP000272136"/>
    </source>
</evidence>
<reference evidence="22" key="3">
    <citation type="submission" date="2019-11" db="EMBL/GenBank/DDBJ databases">
        <title>Complete genome sequence of Vibrio owensii SH-14 isolated from shrimp with acute hepatopancreatic necrosis diease.</title>
        <authorList>
            <person name="Liang X."/>
            <person name="Wang Y."/>
        </authorList>
    </citation>
    <scope>NUCLEOTIDE SEQUENCE</scope>
    <source>
        <strain evidence="22">SH14</strain>
    </source>
</reference>
<dbReference type="InterPro" id="IPR050445">
    <property type="entry name" value="Bact_polysacc_biosynth/exp"/>
</dbReference>
<evidence type="ECO:0000256" key="16">
    <source>
        <dbReference type="SAM" id="Coils"/>
    </source>
</evidence>
<dbReference type="InterPro" id="IPR005702">
    <property type="entry name" value="Wzc-like_C"/>
</dbReference>
<dbReference type="EMBL" id="CP033138">
    <property type="protein sequence ID" value="AYO17493.1"/>
    <property type="molecule type" value="Genomic_DNA"/>
</dbReference>
<keyword evidence="10" id="KW-0418">Kinase</keyword>
<feature type="domain" description="Tyrosine-protein kinase G-rich" evidence="20">
    <location>
        <begin position="399"/>
        <end position="470"/>
    </location>
</feature>
<evidence type="ECO:0000256" key="2">
    <source>
        <dbReference type="ARBA" id="ARBA00007316"/>
    </source>
</evidence>
<evidence type="ECO:0000256" key="1">
    <source>
        <dbReference type="ARBA" id="ARBA00004429"/>
    </source>
</evidence>
<feature type="transmembrane region" description="Helical" evidence="17">
    <location>
        <begin position="451"/>
        <end position="474"/>
    </location>
</feature>
<evidence type="ECO:0000256" key="7">
    <source>
        <dbReference type="ARBA" id="ARBA00022679"/>
    </source>
</evidence>
<keyword evidence="13 17" id="KW-0472">Membrane</keyword>
<evidence type="ECO:0000256" key="10">
    <source>
        <dbReference type="ARBA" id="ARBA00022777"/>
    </source>
</evidence>
<feature type="transmembrane region" description="Helical" evidence="17">
    <location>
        <begin position="29"/>
        <end position="50"/>
    </location>
</feature>
<evidence type="ECO:0000259" key="20">
    <source>
        <dbReference type="Pfam" id="PF13807"/>
    </source>
</evidence>
<comment type="subcellular location">
    <subcellularLocation>
        <location evidence="1">Cell inner membrane</location>
        <topology evidence="1">Multi-pass membrane protein</topology>
    </subcellularLocation>
</comment>
<evidence type="ECO:0000256" key="3">
    <source>
        <dbReference type="ARBA" id="ARBA00008883"/>
    </source>
</evidence>
<dbReference type="GO" id="GO:0004715">
    <property type="term" value="F:non-membrane spanning protein tyrosine kinase activity"/>
    <property type="evidence" value="ECO:0007669"/>
    <property type="project" value="UniProtKB-EC"/>
</dbReference>
<evidence type="ECO:0000256" key="4">
    <source>
        <dbReference type="ARBA" id="ARBA00011903"/>
    </source>
</evidence>
<evidence type="ECO:0000256" key="6">
    <source>
        <dbReference type="ARBA" id="ARBA00022519"/>
    </source>
</evidence>
<dbReference type="InterPro" id="IPR003856">
    <property type="entry name" value="LPS_length_determ_N"/>
</dbReference>
<dbReference type="AlphaFoldDB" id="A0AAP9GGF0"/>
<dbReference type="FunFam" id="3.40.50.300:FF:000527">
    <property type="entry name" value="Tyrosine-protein kinase etk"/>
    <property type="match status" value="1"/>
</dbReference>
<dbReference type="PANTHER" id="PTHR32309:SF13">
    <property type="entry name" value="FERRIC ENTEROBACTIN TRANSPORT PROTEIN FEPE"/>
    <property type="match status" value="1"/>
</dbReference>
<organism evidence="22 24">
    <name type="scientific">Vibrio owensii</name>
    <dbReference type="NCBI Taxonomy" id="696485"/>
    <lineage>
        <taxon>Bacteria</taxon>
        <taxon>Pseudomonadati</taxon>
        <taxon>Pseudomonadota</taxon>
        <taxon>Gammaproteobacteria</taxon>
        <taxon>Vibrionales</taxon>
        <taxon>Vibrionaceae</taxon>
        <taxon>Vibrio</taxon>
    </lineage>
</organism>
<dbReference type="Pfam" id="PF13614">
    <property type="entry name" value="AAA_31"/>
    <property type="match status" value="1"/>
</dbReference>
<evidence type="ECO:0000313" key="22">
    <source>
        <dbReference type="EMBL" id="QGH49635.1"/>
    </source>
</evidence>
<keyword evidence="8 17" id="KW-0812">Transmembrane</keyword>
<dbReference type="GO" id="GO:0005524">
    <property type="term" value="F:ATP binding"/>
    <property type="evidence" value="ECO:0007669"/>
    <property type="project" value="UniProtKB-KW"/>
</dbReference>
<comment type="similarity">
    <text evidence="2">Belongs to the CpsD/CapB family.</text>
</comment>
<comment type="similarity">
    <text evidence="3">Belongs to the etk/wzc family.</text>
</comment>
<dbReference type="EC" id="2.7.10.2" evidence="4"/>
<dbReference type="Proteomes" id="UP000390336">
    <property type="component" value="Chromosome 2"/>
</dbReference>
<evidence type="ECO:0000256" key="15">
    <source>
        <dbReference type="ARBA" id="ARBA00051245"/>
    </source>
</evidence>
<evidence type="ECO:0000256" key="5">
    <source>
        <dbReference type="ARBA" id="ARBA00022475"/>
    </source>
</evidence>
<evidence type="ECO:0000259" key="18">
    <source>
        <dbReference type="Pfam" id="PF02706"/>
    </source>
</evidence>
<evidence type="ECO:0000256" key="8">
    <source>
        <dbReference type="ARBA" id="ARBA00022692"/>
    </source>
</evidence>
<evidence type="ECO:0000256" key="17">
    <source>
        <dbReference type="SAM" id="Phobius"/>
    </source>
</evidence>
<keyword evidence="23" id="KW-1185">Reference proteome</keyword>
<reference evidence="22 24" key="1">
    <citation type="journal article" date="2015" name="Genome Announc.">
        <title>Draft Genome Sequence of Vibrio owensii Strain SH-14, Which Causes Shrimp Acute Hepatopancreatic Necrosis Disease.</title>
        <authorList>
            <person name="Liu L."/>
            <person name="Xiao J."/>
            <person name="Xia X."/>
            <person name="Pan Y."/>
            <person name="Yan S."/>
            <person name="Wang Y."/>
        </authorList>
    </citation>
    <scope>NUCLEOTIDE SEQUENCE [LARGE SCALE GENOMIC DNA]</scope>
    <source>
        <strain evidence="22 24">SH14</strain>
    </source>
</reference>
<keyword evidence="14" id="KW-0829">Tyrosine-protein kinase</keyword>
<keyword evidence="16" id="KW-0175">Coiled coil</keyword>
<dbReference type="InterPro" id="IPR027417">
    <property type="entry name" value="P-loop_NTPase"/>
</dbReference>
<keyword evidence="6" id="KW-0997">Cell inner membrane</keyword>
<evidence type="ECO:0000259" key="19">
    <source>
        <dbReference type="Pfam" id="PF13614"/>
    </source>
</evidence>
<dbReference type="Pfam" id="PF13807">
    <property type="entry name" value="GNVR"/>
    <property type="match status" value="1"/>
</dbReference>
<dbReference type="CDD" id="cd05387">
    <property type="entry name" value="BY-kinase"/>
    <property type="match status" value="1"/>
</dbReference>
<name>A0AAP9GGF0_9VIBR</name>
<dbReference type="InterPro" id="IPR025669">
    <property type="entry name" value="AAA_dom"/>
</dbReference>
<dbReference type="InterPro" id="IPR032807">
    <property type="entry name" value="GNVR"/>
</dbReference>
<evidence type="ECO:0000256" key="11">
    <source>
        <dbReference type="ARBA" id="ARBA00022840"/>
    </source>
</evidence>
<dbReference type="PANTHER" id="PTHR32309">
    <property type="entry name" value="TYROSINE-PROTEIN KINASE"/>
    <property type="match status" value="1"/>
</dbReference>
<dbReference type="Gene3D" id="3.40.50.300">
    <property type="entry name" value="P-loop containing nucleotide triphosphate hydrolases"/>
    <property type="match status" value="1"/>
</dbReference>
<keyword evidence="7 22" id="KW-0808">Transferase</keyword>
<gene>
    <name evidence="22" type="ORF">APZ19_21315</name>
    <name evidence="21" type="ORF">D0812_24325</name>
</gene>
<keyword evidence="11" id="KW-0067">ATP-binding</keyword>